<evidence type="ECO:0000256" key="4">
    <source>
        <dbReference type="ARBA" id="ARBA00022683"/>
    </source>
</evidence>
<evidence type="ECO:0000256" key="1">
    <source>
        <dbReference type="ARBA" id="ARBA00022448"/>
    </source>
</evidence>
<dbReference type="GO" id="GO:0015764">
    <property type="term" value="P:N-acetylglucosamine transport"/>
    <property type="evidence" value="ECO:0007669"/>
    <property type="project" value="TreeGrafter"/>
</dbReference>
<dbReference type="AlphaFoldDB" id="A0A7T0LLZ2"/>
<protein>
    <submittedName>
        <fullName evidence="8">PTS transporter subunit EIIB</fullName>
    </submittedName>
</protein>
<dbReference type="Proteomes" id="UP000594637">
    <property type="component" value="Chromosome"/>
</dbReference>
<dbReference type="GO" id="GO:0008982">
    <property type="term" value="F:protein-N(PI)-phosphohistidine-sugar phosphotransferase activity"/>
    <property type="evidence" value="ECO:0007669"/>
    <property type="project" value="InterPro"/>
</dbReference>
<evidence type="ECO:0000259" key="7">
    <source>
        <dbReference type="PROSITE" id="PS51098"/>
    </source>
</evidence>
<sequence length="79" mass="7880">MSETVDAGAVIDALGGVPNIESVEACITRLRITVADPGRVDGDALRAAGATAVIAVAQTVQVVVGHEADALTAEVAARL</sequence>
<dbReference type="GO" id="GO:0009401">
    <property type="term" value="P:phosphoenolpyruvate-dependent sugar phosphotransferase system"/>
    <property type="evidence" value="ECO:0007669"/>
    <property type="project" value="UniProtKB-KW"/>
</dbReference>
<dbReference type="PROSITE" id="PS51098">
    <property type="entry name" value="PTS_EIIB_TYPE_1"/>
    <property type="match status" value="1"/>
</dbReference>
<organism evidence="8 9">
    <name type="scientific">Actinomyces respiraculi</name>
    <dbReference type="NCBI Taxonomy" id="2744574"/>
    <lineage>
        <taxon>Bacteria</taxon>
        <taxon>Bacillati</taxon>
        <taxon>Actinomycetota</taxon>
        <taxon>Actinomycetes</taxon>
        <taxon>Actinomycetales</taxon>
        <taxon>Actinomycetaceae</taxon>
        <taxon>Actinomyces</taxon>
    </lineage>
</organism>
<dbReference type="Gene3D" id="3.30.1360.60">
    <property type="entry name" value="Glucose permease domain IIB"/>
    <property type="match status" value="1"/>
</dbReference>
<feature type="active site" description="Phosphocysteine intermediate; for EIIB activity" evidence="6">
    <location>
        <position position="26"/>
    </location>
</feature>
<evidence type="ECO:0000256" key="3">
    <source>
        <dbReference type="ARBA" id="ARBA00022679"/>
    </source>
</evidence>
<keyword evidence="9" id="KW-1185">Reference proteome</keyword>
<dbReference type="EMBL" id="CP063989">
    <property type="protein sequence ID" value="QPL06150.1"/>
    <property type="molecule type" value="Genomic_DNA"/>
</dbReference>
<evidence type="ECO:0000313" key="9">
    <source>
        <dbReference type="Proteomes" id="UP000594637"/>
    </source>
</evidence>
<keyword evidence="2" id="KW-0762">Sugar transport</keyword>
<keyword evidence="1" id="KW-0813">Transport</keyword>
<reference evidence="8 9" key="1">
    <citation type="submission" date="2020-11" db="EMBL/GenBank/DDBJ databases">
        <title>Actinomyces sp. ZJ750.</title>
        <authorList>
            <person name="Zhou J."/>
        </authorList>
    </citation>
    <scope>NUCLEOTIDE SEQUENCE [LARGE SCALE GENOMIC DNA]</scope>
    <source>
        <strain evidence="8 9">ZJ750</strain>
    </source>
</reference>
<dbReference type="KEGG" id="arep:ID810_04300"/>
<keyword evidence="3" id="KW-0808">Transferase</keyword>
<dbReference type="Pfam" id="PF00367">
    <property type="entry name" value="PTS_EIIB"/>
    <property type="match status" value="1"/>
</dbReference>
<gene>
    <name evidence="8" type="ORF">ID810_04300</name>
</gene>
<evidence type="ECO:0000313" key="8">
    <source>
        <dbReference type="EMBL" id="QPL06150.1"/>
    </source>
</evidence>
<dbReference type="PROSITE" id="PS01035">
    <property type="entry name" value="PTS_EIIB_TYPE_1_CYS"/>
    <property type="match status" value="1"/>
</dbReference>
<dbReference type="PANTHER" id="PTHR30009:SF4">
    <property type="entry name" value="PTS SYSTEM N-ACETYLGLUCOSAMINE-SPECIFIC EIICBA COMPONENT"/>
    <property type="match status" value="1"/>
</dbReference>
<dbReference type="InterPro" id="IPR036878">
    <property type="entry name" value="Glu_permease_IIB"/>
</dbReference>
<accession>A0A7T0LLZ2</accession>
<keyword evidence="5" id="KW-0418">Kinase</keyword>
<evidence type="ECO:0000256" key="2">
    <source>
        <dbReference type="ARBA" id="ARBA00022597"/>
    </source>
</evidence>
<evidence type="ECO:0000256" key="6">
    <source>
        <dbReference type="PROSITE-ProRule" id="PRU00421"/>
    </source>
</evidence>
<dbReference type="GO" id="GO:0016301">
    <property type="term" value="F:kinase activity"/>
    <property type="evidence" value="ECO:0007669"/>
    <property type="project" value="UniProtKB-KW"/>
</dbReference>
<dbReference type="GO" id="GO:0005886">
    <property type="term" value="C:plasma membrane"/>
    <property type="evidence" value="ECO:0007669"/>
    <property type="project" value="TreeGrafter"/>
</dbReference>
<dbReference type="NCBIfam" id="TIGR00826">
    <property type="entry name" value="EIIB_glc"/>
    <property type="match status" value="1"/>
</dbReference>
<evidence type="ECO:0000256" key="5">
    <source>
        <dbReference type="ARBA" id="ARBA00022777"/>
    </source>
</evidence>
<feature type="domain" description="PTS EIIB type-1" evidence="7">
    <location>
        <begin position="4"/>
        <end position="79"/>
    </location>
</feature>
<dbReference type="InterPro" id="IPR018113">
    <property type="entry name" value="PTrfase_EIIB_Cys"/>
</dbReference>
<dbReference type="InterPro" id="IPR001996">
    <property type="entry name" value="PTS_IIB_1"/>
</dbReference>
<proteinExistence type="predicted"/>
<dbReference type="InterPro" id="IPR050429">
    <property type="entry name" value="PTS_Glucose_EIICBA"/>
</dbReference>
<dbReference type="GO" id="GO:0090563">
    <property type="term" value="F:protein-phosphocysteine-sugar phosphotransferase activity"/>
    <property type="evidence" value="ECO:0007669"/>
    <property type="project" value="TreeGrafter"/>
</dbReference>
<dbReference type="SUPFAM" id="SSF55604">
    <property type="entry name" value="Glucose permease domain IIB"/>
    <property type="match status" value="1"/>
</dbReference>
<name>A0A7T0LLZ2_9ACTO</name>
<dbReference type="RefSeq" id="WP_166855520.1">
    <property type="nucleotide sequence ID" value="NZ_CP063989.1"/>
</dbReference>
<dbReference type="PANTHER" id="PTHR30009">
    <property type="entry name" value="CYTOCHROME C-TYPE SYNTHESIS PROTEIN AND PTS TRANSMEMBRANE COMPONENT"/>
    <property type="match status" value="1"/>
</dbReference>
<keyword evidence="4" id="KW-0598">Phosphotransferase system</keyword>